<evidence type="ECO:0000259" key="2">
    <source>
        <dbReference type="SMART" id="SM00226"/>
    </source>
</evidence>
<organism evidence="3 4">
    <name type="scientific">Salinirubellus salinus</name>
    <dbReference type="NCBI Taxonomy" id="1364945"/>
    <lineage>
        <taxon>Archaea</taxon>
        <taxon>Methanobacteriati</taxon>
        <taxon>Methanobacteriota</taxon>
        <taxon>Stenosarchaea group</taxon>
        <taxon>Halobacteria</taxon>
        <taxon>Halobacteriales</taxon>
        <taxon>Natronomonadaceae</taxon>
        <taxon>Salinirubellus</taxon>
    </lineage>
</organism>
<dbReference type="KEGG" id="ssai:N0B31_16015"/>
<name>A0A9E7R104_9EURY</name>
<keyword evidence="1" id="KW-0059">Arsenical resistance</keyword>
<protein>
    <submittedName>
        <fullName evidence="3">Low molecular weight phosphatase family protein</fullName>
    </submittedName>
</protein>
<dbReference type="InterPro" id="IPR023485">
    <property type="entry name" value="Ptyr_pPase"/>
</dbReference>
<feature type="domain" description="Phosphotyrosine protein phosphatase I" evidence="2">
    <location>
        <begin position="5"/>
        <end position="132"/>
    </location>
</feature>
<evidence type="ECO:0000313" key="4">
    <source>
        <dbReference type="Proteomes" id="UP001057580"/>
    </source>
</evidence>
<dbReference type="Gene3D" id="3.40.50.2300">
    <property type="match status" value="1"/>
</dbReference>
<evidence type="ECO:0000313" key="3">
    <source>
        <dbReference type="EMBL" id="UWM53636.1"/>
    </source>
</evidence>
<gene>
    <name evidence="3" type="ORF">N0B31_16015</name>
</gene>
<reference evidence="3" key="1">
    <citation type="submission" date="2022-09" db="EMBL/GenBank/DDBJ databases">
        <title>Diverse halophilic archaea isolated from saline environments.</title>
        <authorList>
            <person name="Cui H.-L."/>
        </authorList>
    </citation>
    <scope>NUCLEOTIDE SEQUENCE</scope>
    <source>
        <strain evidence="3">ZS-35-S2</strain>
    </source>
</reference>
<dbReference type="PANTHER" id="PTHR43428:SF1">
    <property type="entry name" value="ARSENATE REDUCTASE"/>
    <property type="match status" value="1"/>
</dbReference>
<proteinExistence type="predicted"/>
<keyword evidence="4" id="KW-1185">Reference proteome</keyword>
<dbReference type="RefSeq" id="WP_260592630.1">
    <property type="nucleotide sequence ID" value="NZ_CP104003.1"/>
</dbReference>
<dbReference type="EMBL" id="CP104003">
    <property type="protein sequence ID" value="UWM53636.1"/>
    <property type="molecule type" value="Genomic_DNA"/>
</dbReference>
<dbReference type="PANTHER" id="PTHR43428">
    <property type="entry name" value="ARSENATE REDUCTASE"/>
    <property type="match status" value="1"/>
</dbReference>
<accession>A0A9E7R104</accession>
<dbReference type="SMART" id="SM00226">
    <property type="entry name" value="LMWPc"/>
    <property type="match status" value="1"/>
</dbReference>
<dbReference type="SUPFAM" id="SSF52788">
    <property type="entry name" value="Phosphotyrosine protein phosphatases I"/>
    <property type="match status" value="1"/>
</dbReference>
<dbReference type="Pfam" id="PF01451">
    <property type="entry name" value="LMWPc"/>
    <property type="match status" value="1"/>
</dbReference>
<dbReference type="GO" id="GO:0046685">
    <property type="term" value="P:response to arsenic-containing substance"/>
    <property type="evidence" value="ECO:0007669"/>
    <property type="project" value="UniProtKB-KW"/>
</dbReference>
<evidence type="ECO:0000256" key="1">
    <source>
        <dbReference type="ARBA" id="ARBA00022849"/>
    </source>
</evidence>
<dbReference type="GeneID" id="74943959"/>
<sequence length="143" mass="15729">MSDRKRLAFVCVQNAGRSQMSAAFARREVAARGLDWEILTGGTHPADGVHPEVVEVMAELDVDLSEATPQRLTDEELSTCDVVATMGCSTLSLDADTDVRDWALPDPHGEDVDRVREIRETVRERVADLFDELKAETATASED</sequence>
<dbReference type="InterPro" id="IPR036196">
    <property type="entry name" value="Ptyr_pPase_sf"/>
</dbReference>
<dbReference type="Proteomes" id="UP001057580">
    <property type="component" value="Chromosome"/>
</dbReference>
<dbReference type="AlphaFoldDB" id="A0A9E7R104"/>